<dbReference type="Gene3D" id="3.30.1320.10">
    <property type="match status" value="1"/>
</dbReference>
<keyword evidence="1 3" id="KW-0689">Ribosomal protein</keyword>
<feature type="compositionally biased region" description="Basic and acidic residues" evidence="4">
    <location>
        <begin position="170"/>
        <end position="179"/>
    </location>
</feature>
<comment type="similarity">
    <text evidence="3">Belongs to the bacterial ribosomal protein bS16 family.</text>
</comment>
<dbReference type="HAMAP" id="MF_00385">
    <property type="entry name" value="Ribosomal_bS16"/>
    <property type="match status" value="1"/>
</dbReference>
<keyword evidence="2 3" id="KW-0687">Ribonucleoprotein</keyword>
<dbReference type="AlphaFoldDB" id="A0A7V2B1B7"/>
<protein>
    <recommendedName>
        <fullName evidence="3">Small ribosomal subunit protein bS16</fullName>
    </recommendedName>
</protein>
<dbReference type="InterPro" id="IPR023803">
    <property type="entry name" value="Ribosomal_bS16_dom_sf"/>
</dbReference>
<gene>
    <name evidence="3 5" type="primary">rpsP</name>
    <name evidence="5" type="ORF">ENO59_08130</name>
</gene>
<dbReference type="InterPro" id="IPR000307">
    <property type="entry name" value="Ribosomal_bS16"/>
</dbReference>
<proteinExistence type="inferred from homology"/>
<dbReference type="GO" id="GO:0006412">
    <property type="term" value="P:translation"/>
    <property type="evidence" value="ECO:0007669"/>
    <property type="project" value="UniProtKB-UniRule"/>
</dbReference>
<accession>A0A7V2B1B7</accession>
<feature type="compositionally biased region" description="Low complexity" evidence="4">
    <location>
        <begin position="159"/>
        <end position="169"/>
    </location>
</feature>
<dbReference type="SUPFAM" id="SSF54565">
    <property type="entry name" value="Ribosomal protein S16"/>
    <property type="match status" value="1"/>
</dbReference>
<evidence type="ECO:0000256" key="1">
    <source>
        <dbReference type="ARBA" id="ARBA00022980"/>
    </source>
</evidence>
<dbReference type="PANTHER" id="PTHR12919:SF20">
    <property type="entry name" value="SMALL RIBOSOMAL SUBUNIT PROTEIN BS16M"/>
    <property type="match status" value="1"/>
</dbReference>
<evidence type="ECO:0000256" key="3">
    <source>
        <dbReference type="HAMAP-Rule" id="MF_00385"/>
    </source>
</evidence>
<dbReference type="PANTHER" id="PTHR12919">
    <property type="entry name" value="30S RIBOSOMAL PROTEIN S16"/>
    <property type="match status" value="1"/>
</dbReference>
<sequence length="179" mass="20148">MAVKLRLRRLGRKKLPIFAIVAADARAPRDGRFIEDLGRYRPLEEPSHVELKLDRVLYWLEKGAQPTETVESILRREGVLLALHLRRRGVPEEEIQKAVAEHRARRYAKLQAQAKVTAADRKRAALEAERQRIAALEAEQARKKAEAEARKAAEKVQEEAAPTEAAAEASAEHPEQGAE</sequence>
<evidence type="ECO:0000313" key="5">
    <source>
        <dbReference type="EMBL" id="HER96469.1"/>
    </source>
</evidence>
<reference evidence="5" key="1">
    <citation type="journal article" date="2020" name="mSystems">
        <title>Genome- and Community-Level Interaction Insights into Carbon Utilization and Element Cycling Functions of Hydrothermarchaeota in Hydrothermal Sediment.</title>
        <authorList>
            <person name="Zhou Z."/>
            <person name="Liu Y."/>
            <person name="Xu W."/>
            <person name="Pan J."/>
            <person name="Luo Z.H."/>
            <person name="Li M."/>
        </authorList>
    </citation>
    <scope>NUCLEOTIDE SEQUENCE [LARGE SCALE GENOMIC DNA]</scope>
    <source>
        <strain evidence="5">SpSt-143</strain>
    </source>
</reference>
<evidence type="ECO:0000256" key="4">
    <source>
        <dbReference type="SAM" id="MobiDB-lite"/>
    </source>
</evidence>
<dbReference type="Pfam" id="PF00886">
    <property type="entry name" value="Ribosomal_S16"/>
    <property type="match status" value="1"/>
</dbReference>
<comment type="caution">
    <text evidence="5">The sequence shown here is derived from an EMBL/GenBank/DDBJ whole genome shotgun (WGS) entry which is preliminary data.</text>
</comment>
<feature type="region of interest" description="Disordered" evidence="4">
    <location>
        <begin position="138"/>
        <end position="179"/>
    </location>
</feature>
<dbReference type="NCBIfam" id="TIGR00002">
    <property type="entry name" value="S16"/>
    <property type="match status" value="1"/>
</dbReference>
<dbReference type="GO" id="GO:0003735">
    <property type="term" value="F:structural constituent of ribosome"/>
    <property type="evidence" value="ECO:0007669"/>
    <property type="project" value="InterPro"/>
</dbReference>
<evidence type="ECO:0000256" key="2">
    <source>
        <dbReference type="ARBA" id="ARBA00023274"/>
    </source>
</evidence>
<organism evidence="5">
    <name type="scientific">Rhodothermus marinus</name>
    <name type="common">Rhodothermus obamensis</name>
    <dbReference type="NCBI Taxonomy" id="29549"/>
    <lineage>
        <taxon>Bacteria</taxon>
        <taxon>Pseudomonadati</taxon>
        <taxon>Rhodothermota</taxon>
        <taxon>Rhodothermia</taxon>
        <taxon>Rhodothermales</taxon>
        <taxon>Rhodothermaceae</taxon>
        <taxon>Rhodothermus</taxon>
    </lineage>
</organism>
<feature type="compositionally biased region" description="Basic and acidic residues" evidence="4">
    <location>
        <begin position="139"/>
        <end position="158"/>
    </location>
</feature>
<dbReference type="GO" id="GO:0015935">
    <property type="term" value="C:small ribosomal subunit"/>
    <property type="evidence" value="ECO:0007669"/>
    <property type="project" value="TreeGrafter"/>
</dbReference>
<dbReference type="GO" id="GO:0005737">
    <property type="term" value="C:cytoplasm"/>
    <property type="evidence" value="ECO:0007669"/>
    <property type="project" value="UniProtKB-ARBA"/>
</dbReference>
<name>A0A7V2B1B7_RHOMR</name>
<dbReference type="EMBL" id="DSGB01000005">
    <property type="protein sequence ID" value="HER96469.1"/>
    <property type="molecule type" value="Genomic_DNA"/>
</dbReference>